<proteinExistence type="predicted"/>
<evidence type="ECO:0000313" key="1">
    <source>
        <dbReference type="EMBL" id="ALS23116.1"/>
    </source>
</evidence>
<dbReference type="Proteomes" id="UP000061660">
    <property type="component" value="Chromosome"/>
</dbReference>
<reference evidence="1 2" key="2">
    <citation type="journal article" date="2016" name="Genome Announc.">
        <title>Complete Genome Sequences of Two Interactive Moderate Thermophiles, Paenibacillus napthalenovorans 32O-Y and Paenibacillus sp. 32O-W.</title>
        <authorList>
            <person name="Butler R.R.III."/>
            <person name="Wang J."/>
            <person name="Stark B.C."/>
            <person name="Pombert J.F."/>
        </authorList>
    </citation>
    <scope>NUCLEOTIDE SEQUENCE [LARGE SCALE GENOMIC DNA]</scope>
    <source>
        <strain evidence="1 2">32O-Y</strain>
    </source>
</reference>
<sequence length="250" mass="27591">MAGFKAAFINETVKLLKKKKMIAAAILSILAVVIGQVAVTAIKHGLGLRVVGSTEFPLVVLSMFSYTILPLFATFVAIDMFNGEFSSNTMKITLTRPVSRFGVFSAKVLNLAVFIAVNLLFVMILSLLAGFIFNPSSASLTGIVRVVLSYVTTFFPVFVFGLLVVLLSNILRGGLAVFFLSIIIFIGFNFLGIVFSNFSSFFITSMFDWYTLWISETVNGFKIFRQILIMSGCGIMLFTAGYYLFDRKDI</sequence>
<gene>
    <name evidence="1" type="ORF">IJ22_27430</name>
</gene>
<dbReference type="RefSeq" id="WP_062409168.1">
    <property type="nucleotide sequence ID" value="NZ_BJCS01000004.1"/>
</dbReference>
<dbReference type="PANTHER" id="PTHR37305:SF1">
    <property type="entry name" value="MEMBRANE PROTEIN"/>
    <property type="match status" value="1"/>
</dbReference>
<keyword evidence="2" id="KW-1185">Reference proteome</keyword>
<dbReference type="OrthoDB" id="1711106at2"/>
<reference evidence="2" key="1">
    <citation type="submission" date="2015-12" db="EMBL/GenBank/DDBJ databases">
        <title>Complete genome sequences of two moderately thermophilic Paenibacillus species.</title>
        <authorList>
            <person name="Butler R.III."/>
            <person name="Wang J."/>
            <person name="Stark B.C."/>
            <person name="Pombert J.-F."/>
        </authorList>
    </citation>
    <scope>NUCLEOTIDE SEQUENCE [LARGE SCALE GENOMIC DNA]</scope>
    <source>
        <strain evidence="2">32O-Y</strain>
    </source>
</reference>
<dbReference type="Pfam" id="PF12730">
    <property type="entry name" value="ABC2_membrane_4"/>
    <property type="match status" value="1"/>
</dbReference>
<dbReference type="PATRIC" id="fig|162209.4.peg.2920"/>
<accession>A0A0U2UIW5</accession>
<evidence type="ECO:0000313" key="2">
    <source>
        <dbReference type="Proteomes" id="UP000061660"/>
    </source>
</evidence>
<name>A0A0U2UIW5_9BACL</name>
<organism evidence="1 2">
    <name type="scientific">Paenibacillus naphthalenovorans</name>
    <dbReference type="NCBI Taxonomy" id="162209"/>
    <lineage>
        <taxon>Bacteria</taxon>
        <taxon>Bacillati</taxon>
        <taxon>Bacillota</taxon>
        <taxon>Bacilli</taxon>
        <taxon>Bacillales</taxon>
        <taxon>Paenibacillaceae</taxon>
        <taxon>Paenibacillus</taxon>
    </lineage>
</organism>
<dbReference type="PANTHER" id="PTHR37305">
    <property type="entry name" value="INTEGRAL MEMBRANE PROTEIN-RELATED"/>
    <property type="match status" value="1"/>
</dbReference>
<protein>
    <submittedName>
        <fullName evidence="1">ABC-2 family transporter</fullName>
    </submittedName>
</protein>
<dbReference type="AlphaFoldDB" id="A0A0U2UIW5"/>
<dbReference type="STRING" id="162209.IJ22_27430"/>
<dbReference type="KEGG" id="pnp:IJ22_27430"/>
<dbReference type="EMBL" id="CP013652">
    <property type="protein sequence ID" value="ALS23116.1"/>
    <property type="molecule type" value="Genomic_DNA"/>
</dbReference>